<dbReference type="AlphaFoldDB" id="I3X1J1"/>
<gene>
    <name evidence="1" type="ORF">USDA257_c11560</name>
</gene>
<accession>I3X1J1</accession>
<dbReference type="KEGG" id="sfd:USDA257_c11560"/>
<protein>
    <submittedName>
        <fullName evidence="1">Uncharacterized protein</fullName>
    </submittedName>
</protein>
<dbReference type="PATRIC" id="fig|1185652.3.peg.1201"/>
<name>I3X1J1_SINF2</name>
<evidence type="ECO:0000313" key="1">
    <source>
        <dbReference type="EMBL" id="AFL49747.1"/>
    </source>
</evidence>
<dbReference type="HOGENOM" id="CLU_2059859_0_0_5"/>
<proteinExistence type="predicted"/>
<reference evidence="1 2" key="1">
    <citation type="journal article" date="2012" name="J. Bacteriol.">
        <title>Complete genome sequence of the broad-host-range strain Sinorhizobium fredii USDA257.</title>
        <authorList>
            <person name="Schuldes J."/>
            <person name="Rodriguez Orbegoso M."/>
            <person name="Schmeisser C."/>
            <person name="Krishnan H.B."/>
            <person name="Daniel R."/>
            <person name="Streit W.R."/>
        </authorList>
    </citation>
    <scope>NUCLEOTIDE SEQUENCE [LARGE SCALE GENOMIC DNA]</scope>
    <source>
        <strain evidence="1 2">USDA 257</strain>
    </source>
</reference>
<sequence length="119" mass="13562">MPQLKEDSMSSTLTQQYLTSLNIKMLKRVLDTTGLFDIDNAWHLEKRQDAARYLITAFQDGVHSEAALSASLMRQIKVFSSPSSPISIADPLQKEDERRWENEGGSMAFRHRPARILIN</sequence>
<dbReference type="Proteomes" id="UP000006180">
    <property type="component" value="Chromosome"/>
</dbReference>
<evidence type="ECO:0000313" key="2">
    <source>
        <dbReference type="Proteomes" id="UP000006180"/>
    </source>
</evidence>
<organism evidence="1 2">
    <name type="scientific">Sinorhizobium fredii (strain USDA 257)</name>
    <dbReference type="NCBI Taxonomy" id="1185652"/>
    <lineage>
        <taxon>Bacteria</taxon>
        <taxon>Pseudomonadati</taxon>
        <taxon>Pseudomonadota</taxon>
        <taxon>Alphaproteobacteria</taxon>
        <taxon>Hyphomicrobiales</taxon>
        <taxon>Rhizobiaceae</taxon>
        <taxon>Sinorhizobium/Ensifer group</taxon>
        <taxon>Sinorhizobium</taxon>
    </lineage>
</organism>
<dbReference type="EMBL" id="CP003563">
    <property type="protein sequence ID" value="AFL49747.1"/>
    <property type="molecule type" value="Genomic_DNA"/>
</dbReference>